<feature type="transmembrane region" description="Helical" evidence="1">
    <location>
        <begin position="52"/>
        <end position="72"/>
    </location>
</feature>
<gene>
    <name evidence="2" type="ORF">ABFY20_11170</name>
</gene>
<dbReference type="InterPro" id="IPR036259">
    <property type="entry name" value="MFS_trans_sf"/>
</dbReference>
<organism evidence="2">
    <name type="scientific">Herbiconiux sp. A18JL235</name>
    <dbReference type="NCBI Taxonomy" id="3152363"/>
    <lineage>
        <taxon>Bacteria</taxon>
        <taxon>Bacillati</taxon>
        <taxon>Actinomycetota</taxon>
        <taxon>Actinomycetes</taxon>
        <taxon>Micrococcales</taxon>
        <taxon>Microbacteriaceae</taxon>
        <taxon>Herbiconiux</taxon>
    </lineage>
</organism>
<dbReference type="RefSeq" id="WP_368496330.1">
    <property type="nucleotide sequence ID" value="NZ_CP162511.1"/>
</dbReference>
<feature type="transmembrane region" description="Helical" evidence="1">
    <location>
        <begin position="84"/>
        <end position="110"/>
    </location>
</feature>
<evidence type="ECO:0008006" key="3">
    <source>
        <dbReference type="Google" id="ProtNLM"/>
    </source>
</evidence>
<sequence>MTRETIGEQLRARLRRPGWYVAYGITLLGSIVWAVVLWIFEGFSSGHMAGLPFSGVVFAVLAAGCVALPALAGGRAPGSVIGGWLASWLLSLGLVVVALPVLLVAAVAGGVSPGTFFVSLLLTAVELGVLAAVVTALAVLVTGRVASVLLGYLAVALLTVGTSLAAPLTGSVEDLTVTTTLVTSEYDEETETLVCLPPEVTTAVTPTRLPNWVALGLNPFVVVADASAVDRYAYGQPRDWFGTIAKDLRQAQNPLPQAVLDDECGENAVAPLPERPVEEWGAPAWYLGLGVHLLLAAVALASAAVVQRRRAA</sequence>
<dbReference type="AlphaFoldDB" id="A0AB39BBX0"/>
<feature type="transmembrane region" description="Helical" evidence="1">
    <location>
        <begin position="284"/>
        <end position="306"/>
    </location>
</feature>
<reference evidence="2" key="1">
    <citation type="submission" date="2024-05" db="EMBL/GenBank/DDBJ databases">
        <title>Herbiconiux sp. A18JL235.</title>
        <authorList>
            <person name="Zhang G."/>
        </authorList>
    </citation>
    <scope>NUCLEOTIDE SEQUENCE</scope>
    <source>
        <strain evidence="2">A18JL235</strain>
    </source>
</reference>
<evidence type="ECO:0000313" key="2">
    <source>
        <dbReference type="EMBL" id="XDI03911.1"/>
    </source>
</evidence>
<evidence type="ECO:0000256" key="1">
    <source>
        <dbReference type="SAM" id="Phobius"/>
    </source>
</evidence>
<name>A0AB39BBX0_9MICO</name>
<feature type="transmembrane region" description="Helical" evidence="1">
    <location>
        <begin position="20"/>
        <end position="40"/>
    </location>
</feature>
<keyword evidence="1" id="KW-0472">Membrane</keyword>
<accession>A0AB39BBX0</accession>
<proteinExistence type="predicted"/>
<feature type="transmembrane region" description="Helical" evidence="1">
    <location>
        <begin position="148"/>
        <end position="168"/>
    </location>
</feature>
<dbReference type="SUPFAM" id="SSF103473">
    <property type="entry name" value="MFS general substrate transporter"/>
    <property type="match status" value="1"/>
</dbReference>
<feature type="transmembrane region" description="Helical" evidence="1">
    <location>
        <begin position="116"/>
        <end position="141"/>
    </location>
</feature>
<keyword evidence="1" id="KW-0812">Transmembrane</keyword>
<dbReference type="EMBL" id="CP162511">
    <property type="protein sequence ID" value="XDI03911.1"/>
    <property type="molecule type" value="Genomic_DNA"/>
</dbReference>
<protein>
    <recommendedName>
        <fullName evidence="3">ABC transporter permease</fullName>
    </recommendedName>
</protein>
<keyword evidence="1" id="KW-1133">Transmembrane helix</keyword>